<dbReference type="EMBL" id="GBXM01006129">
    <property type="protein sequence ID" value="JAI02449.1"/>
    <property type="molecule type" value="Transcribed_RNA"/>
</dbReference>
<proteinExistence type="predicted"/>
<protein>
    <submittedName>
        <fullName evidence="1">Uncharacterized protein</fullName>
    </submittedName>
</protein>
<accession>A0A0E9XL78</accession>
<sequence>MSYIQKGQHCNHKNAFCTRPTKKNVSCY</sequence>
<reference evidence="1" key="1">
    <citation type="submission" date="2014-11" db="EMBL/GenBank/DDBJ databases">
        <authorList>
            <person name="Amaro Gonzalez C."/>
        </authorList>
    </citation>
    <scope>NUCLEOTIDE SEQUENCE</scope>
</reference>
<organism evidence="1">
    <name type="scientific">Anguilla anguilla</name>
    <name type="common">European freshwater eel</name>
    <name type="synonym">Muraena anguilla</name>
    <dbReference type="NCBI Taxonomy" id="7936"/>
    <lineage>
        <taxon>Eukaryota</taxon>
        <taxon>Metazoa</taxon>
        <taxon>Chordata</taxon>
        <taxon>Craniata</taxon>
        <taxon>Vertebrata</taxon>
        <taxon>Euteleostomi</taxon>
        <taxon>Actinopterygii</taxon>
        <taxon>Neopterygii</taxon>
        <taxon>Teleostei</taxon>
        <taxon>Anguilliformes</taxon>
        <taxon>Anguillidae</taxon>
        <taxon>Anguilla</taxon>
    </lineage>
</organism>
<evidence type="ECO:0000313" key="1">
    <source>
        <dbReference type="EMBL" id="JAI02449.1"/>
    </source>
</evidence>
<dbReference type="AlphaFoldDB" id="A0A0E9XL78"/>
<name>A0A0E9XL78_ANGAN</name>
<reference evidence="1" key="2">
    <citation type="journal article" date="2015" name="Fish Shellfish Immunol.">
        <title>Early steps in the European eel (Anguilla anguilla)-Vibrio vulnificus interaction in the gills: Role of the RtxA13 toxin.</title>
        <authorList>
            <person name="Callol A."/>
            <person name="Pajuelo D."/>
            <person name="Ebbesson L."/>
            <person name="Teles M."/>
            <person name="MacKenzie S."/>
            <person name="Amaro C."/>
        </authorList>
    </citation>
    <scope>NUCLEOTIDE SEQUENCE</scope>
</reference>